<evidence type="ECO:0000313" key="1">
    <source>
        <dbReference type="EMBL" id="EFL25156.1"/>
    </source>
</evidence>
<dbReference type="OrthoDB" id="4228461at2"/>
<proteinExistence type="predicted"/>
<reference evidence="1 2" key="1">
    <citation type="submission" date="2009-02" db="EMBL/GenBank/DDBJ databases">
        <title>Annotation of Streptomyces hygroscopicus strain ATCC 53653.</title>
        <authorList>
            <consortium name="The Broad Institute Genome Sequencing Platform"/>
            <consortium name="Broad Institute Microbial Sequencing Center"/>
            <person name="Fischbach M."/>
            <person name="Godfrey P."/>
            <person name="Ward D."/>
            <person name="Young S."/>
            <person name="Zeng Q."/>
            <person name="Koehrsen M."/>
            <person name="Alvarado L."/>
            <person name="Berlin A.M."/>
            <person name="Bochicchio J."/>
            <person name="Borenstein D."/>
            <person name="Chapman S.B."/>
            <person name="Chen Z."/>
            <person name="Engels R."/>
            <person name="Freedman E."/>
            <person name="Gellesch M."/>
            <person name="Goldberg J."/>
            <person name="Griggs A."/>
            <person name="Gujja S."/>
            <person name="Heilman E.R."/>
            <person name="Heiman D.I."/>
            <person name="Hepburn T.A."/>
            <person name="Howarth C."/>
            <person name="Jen D."/>
            <person name="Larson L."/>
            <person name="Lewis B."/>
            <person name="Mehta T."/>
            <person name="Park D."/>
            <person name="Pearson M."/>
            <person name="Richards J."/>
            <person name="Roberts A."/>
            <person name="Saif S."/>
            <person name="Shea T.D."/>
            <person name="Shenoy N."/>
            <person name="Sisk P."/>
            <person name="Stolte C."/>
            <person name="Sykes S.N."/>
            <person name="Thomson T."/>
            <person name="Walk T."/>
            <person name="White J."/>
            <person name="Yandava C."/>
            <person name="Straight P."/>
            <person name="Clardy J."/>
            <person name="Hung D."/>
            <person name="Kolter R."/>
            <person name="Mekalanos J."/>
            <person name="Walker S."/>
            <person name="Walsh C.T."/>
            <person name="Wieland-Brown L.C."/>
            <person name="Haas B."/>
            <person name="Nusbaum C."/>
            <person name="Birren B."/>
        </authorList>
    </citation>
    <scope>NUCLEOTIDE SEQUENCE [LARGE SCALE GENOMIC DNA]</scope>
    <source>
        <strain evidence="1 2">ATCC 53653</strain>
    </source>
</reference>
<gene>
    <name evidence="1" type="ORF">SSOG_04869</name>
</gene>
<evidence type="ECO:0000313" key="2">
    <source>
        <dbReference type="Proteomes" id="UP000003963"/>
    </source>
</evidence>
<dbReference type="AlphaFoldDB" id="D9WD93"/>
<keyword evidence="2" id="KW-1185">Reference proteome</keyword>
<dbReference type="Proteomes" id="UP000003963">
    <property type="component" value="Unassembled WGS sequence"/>
</dbReference>
<organism evidence="1 2">
    <name type="scientific">Streptomyces himastatinicus ATCC 53653</name>
    <dbReference type="NCBI Taxonomy" id="457427"/>
    <lineage>
        <taxon>Bacteria</taxon>
        <taxon>Bacillati</taxon>
        <taxon>Actinomycetota</taxon>
        <taxon>Actinomycetes</taxon>
        <taxon>Kitasatosporales</taxon>
        <taxon>Streptomycetaceae</taxon>
        <taxon>Streptomyces</taxon>
        <taxon>Streptomyces violaceusniger group</taxon>
    </lineage>
</organism>
<dbReference type="HOGENOM" id="CLU_1641797_0_0_11"/>
<accession>D9WD93</accession>
<dbReference type="RefSeq" id="WP_009716960.1">
    <property type="nucleotide sequence ID" value="NZ_GG657754.1"/>
</dbReference>
<name>D9WD93_9ACTN</name>
<dbReference type="EMBL" id="GG657754">
    <property type="protein sequence ID" value="EFL25156.1"/>
    <property type="molecule type" value="Genomic_DNA"/>
</dbReference>
<protein>
    <submittedName>
        <fullName evidence="1">Uncharacterized protein</fullName>
    </submittedName>
</protein>
<sequence>MKHLRTTAVDLVLGEQSTHELPMLAAEALARGVDSPTLRTLAGLSRTDASRELFWQAMAELGFPRPDPETAWHYRMRWAAQSLLRGDLSPYDASDEIYWCASHLERSPHATSVTDRFVGLQLAWEEQQGQAPAIEDEMREAATALLRASPDAPRP</sequence>